<dbReference type="InterPro" id="IPR023166">
    <property type="entry name" value="BaiN-like_dom_sf"/>
</dbReference>
<feature type="domain" description="RsdA/BaiN/AoA(So)-like insert" evidence="5">
    <location>
        <begin position="188"/>
        <end position="350"/>
    </location>
</feature>
<dbReference type="Proteomes" id="UP000255036">
    <property type="component" value="Unassembled WGS sequence"/>
</dbReference>
<evidence type="ECO:0000259" key="5">
    <source>
        <dbReference type="Pfam" id="PF22780"/>
    </source>
</evidence>
<organism evidence="6 7">
    <name type="scientific">Anaerosacchariphilus polymeriproducens</name>
    <dbReference type="NCBI Taxonomy" id="1812858"/>
    <lineage>
        <taxon>Bacteria</taxon>
        <taxon>Bacillati</taxon>
        <taxon>Bacillota</taxon>
        <taxon>Clostridia</taxon>
        <taxon>Lachnospirales</taxon>
        <taxon>Lachnospiraceae</taxon>
        <taxon>Anaerosacchariphilus</taxon>
    </lineage>
</organism>
<dbReference type="InterPro" id="IPR004792">
    <property type="entry name" value="BaiN-like"/>
</dbReference>
<dbReference type="Gene3D" id="2.40.30.10">
    <property type="entry name" value="Translation factors"/>
    <property type="match status" value="1"/>
</dbReference>
<dbReference type="PANTHER" id="PTHR42887:SF2">
    <property type="entry name" value="OS12G0638800 PROTEIN"/>
    <property type="match status" value="1"/>
</dbReference>
<dbReference type="Gene3D" id="3.50.50.60">
    <property type="entry name" value="FAD/NAD(P)-binding domain"/>
    <property type="match status" value="1"/>
</dbReference>
<gene>
    <name evidence="6" type="ORF">DWV06_11970</name>
</gene>
<dbReference type="InterPro" id="IPR036188">
    <property type="entry name" value="FAD/NAD-bd_sf"/>
</dbReference>
<evidence type="ECO:0000256" key="2">
    <source>
        <dbReference type="ARBA" id="ARBA00022630"/>
    </source>
</evidence>
<dbReference type="SUPFAM" id="SSF51905">
    <property type="entry name" value="FAD/NAD(P)-binding domain"/>
    <property type="match status" value="1"/>
</dbReference>
<dbReference type="Gene3D" id="1.10.8.260">
    <property type="entry name" value="HI0933 insert domain-like"/>
    <property type="match status" value="1"/>
</dbReference>
<dbReference type="Pfam" id="PF22780">
    <property type="entry name" value="HI0933_like_1st"/>
    <property type="match status" value="1"/>
</dbReference>
<name>A0A371AU28_9FIRM</name>
<keyword evidence="3" id="KW-0274">FAD</keyword>
<evidence type="ECO:0000313" key="7">
    <source>
        <dbReference type="Proteomes" id="UP000255036"/>
    </source>
</evidence>
<protein>
    <submittedName>
        <fullName evidence="6">NAD(P)/FAD-dependent oxidoreductase</fullName>
    </submittedName>
</protein>
<accession>A0A371AU28</accession>
<dbReference type="PRINTS" id="PR00411">
    <property type="entry name" value="PNDRDTASEI"/>
</dbReference>
<dbReference type="Pfam" id="PF03486">
    <property type="entry name" value="HI0933_like"/>
    <property type="match status" value="1"/>
</dbReference>
<keyword evidence="7" id="KW-1185">Reference proteome</keyword>
<dbReference type="PANTHER" id="PTHR42887">
    <property type="entry name" value="OS12G0638800 PROTEIN"/>
    <property type="match status" value="1"/>
</dbReference>
<reference evidence="6 7" key="1">
    <citation type="submission" date="2018-07" db="EMBL/GenBank/DDBJ databases">
        <title>Anaerosacharophilus polymeroproducens gen. nov. sp. nov., an anaerobic bacterium isolated from salt field.</title>
        <authorList>
            <person name="Kim W."/>
            <person name="Yang S.-H."/>
            <person name="Oh J."/>
            <person name="Lee J.-H."/>
            <person name="Kwon K.K."/>
        </authorList>
    </citation>
    <scope>NUCLEOTIDE SEQUENCE [LARGE SCALE GENOMIC DNA]</scope>
    <source>
        <strain evidence="6 7">MCWD5</strain>
    </source>
</reference>
<dbReference type="NCBIfam" id="TIGR00275">
    <property type="entry name" value="aminoacetone oxidase family FAD-binding enzyme"/>
    <property type="match status" value="1"/>
</dbReference>
<dbReference type="RefSeq" id="WP_115482413.1">
    <property type="nucleotide sequence ID" value="NZ_QRCT01000034.1"/>
</dbReference>
<dbReference type="AlphaFoldDB" id="A0A371AU28"/>
<evidence type="ECO:0000256" key="1">
    <source>
        <dbReference type="ARBA" id="ARBA00001974"/>
    </source>
</evidence>
<evidence type="ECO:0000259" key="4">
    <source>
        <dbReference type="Pfam" id="PF03486"/>
    </source>
</evidence>
<proteinExistence type="predicted"/>
<dbReference type="OrthoDB" id="9773233at2"/>
<dbReference type="EMBL" id="QRCT01000034">
    <property type="protein sequence ID" value="RDU23071.1"/>
    <property type="molecule type" value="Genomic_DNA"/>
</dbReference>
<dbReference type="PRINTS" id="PR00368">
    <property type="entry name" value="FADPNR"/>
</dbReference>
<feature type="domain" description="RsdA/BaiN/AoA(So)-like Rossmann fold-like" evidence="4">
    <location>
        <begin position="5"/>
        <end position="402"/>
    </location>
</feature>
<comment type="caution">
    <text evidence="6">The sequence shown here is derived from an EMBL/GenBank/DDBJ whole genome shotgun (WGS) entry which is preliminary data.</text>
</comment>
<evidence type="ECO:0000313" key="6">
    <source>
        <dbReference type="EMBL" id="RDU23071.1"/>
    </source>
</evidence>
<comment type="cofactor">
    <cofactor evidence="1">
        <name>FAD</name>
        <dbReference type="ChEBI" id="CHEBI:57692"/>
    </cofactor>
</comment>
<dbReference type="InterPro" id="IPR055178">
    <property type="entry name" value="RsdA/BaiN/AoA(So)-like_dom"/>
</dbReference>
<sequence>MSKKKVIVIGGGASGIVAAIAASRSGADVTILEHMKRIGKKILSTGNGKCNITNLNQDIKKYNGNNPEFILPVFEQFGVKETLDFFHAMGILIKDKNGYIYPNSEQASSVLDVLRMELENLNVEIICECKINGIKKIRNQFIINTNLKEYKSDACIMAIGGKAAPVTGSDGSGFLYVKEFGHTVLSMVPALVQLKAKQSFFKELAGIRIEGNVQLWSNSMLLASEYGEIQLTKYGISGIPVMQISRFASLELLKYKKVSAILDFNPQMNEEELKHYLKNRFKHSRNKTAEECFIGFINKKLGNVLLKESGINLNQNANGIKFEQIEVLVKKIKTFSIDIIAANSFENAQVTAGGISTTEINNKTLESKLVSQLFFAGEMIDIDGTCGGYNLQWAWSSGYVAGIHAAMRD</sequence>
<evidence type="ECO:0000256" key="3">
    <source>
        <dbReference type="ARBA" id="ARBA00022827"/>
    </source>
</evidence>
<dbReference type="SUPFAM" id="SSF160996">
    <property type="entry name" value="HI0933 insert domain-like"/>
    <property type="match status" value="1"/>
</dbReference>
<dbReference type="InterPro" id="IPR057661">
    <property type="entry name" value="RsdA/BaiN/AoA(So)_Rossmann"/>
</dbReference>
<keyword evidence="2" id="KW-0285">Flavoprotein</keyword>